<dbReference type="CDD" id="cd01750">
    <property type="entry name" value="GATase1_CobQ"/>
    <property type="match status" value="1"/>
</dbReference>
<dbReference type="AlphaFoldDB" id="M5Q1T6"/>
<dbReference type="InterPro" id="IPR011698">
    <property type="entry name" value="GATase_3"/>
</dbReference>
<evidence type="ECO:0000313" key="9">
    <source>
        <dbReference type="EMBL" id="EMG37856.1"/>
    </source>
</evidence>
<dbReference type="InterPro" id="IPR002586">
    <property type="entry name" value="CobQ/CobB/MinD/ParA_Nub-bd_dom"/>
</dbReference>
<dbReference type="PROSITE" id="PS51273">
    <property type="entry name" value="GATASE_TYPE_1"/>
    <property type="match status" value="1"/>
</dbReference>
<dbReference type="CDD" id="cd05389">
    <property type="entry name" value="CobQ_N"/>
    <property type="match status" value="1"/>
</dbReference>
<dbReference type="NCBIfam" id="NF001989">
    <property type="entry name" value="PRK00784.1"/>
    <property type="match status" value="1"/>
</dbReference>
<comment type="function">
    <text evidence="4">Catalyzes amidations at positions B, D, E, and G on adenosylcobyrinic A,C-diamide. NH(2) groups are provided by glutamine, and one molecule of ATP is hydrogenolyzed for each amidation.</text>
</comment>
<evidence type="ECO:0000256" key="5">
    <source>
        <dbReference type="SAM" id="MobiDB-lite"/>
    </source>
</evidence>
<feature type="region of interest" description="Disordered" evidence="5">
    <location>
        <begin position="206"/>
        <end position="234"/>
    </location>
</feature>
<dbReference type="Proteomes" id="UP000011922">
    <property type="component" value="Unassembled WGS sequence"/>
</dbReference>
<evidence type="ECO:0000259" key="7">
    <source>
        <dbReference type="Pfam" id="PF01656"/>
    </source>
</evidence>
<dbReference type="Pfam" id="PF00155">
    <property type="entry name" value="Aminotran_1_2"/>
    <property type="match status" value="1"/>
</dbReference>
<dbReference type="GO" id="GO:0030170">
    <property type="term" value="F:pyridoxal phosphate binding"/>
    <property type="evidence" value="ECO:0007669"/>
    <property type="project" value="InterPro"/>
</dbReference>
<dbReference type="PANTHER" id="PTHR21343:SF1">
    <property type="entry name" value="COBYRIC ACID SYNTHASE"/>
    <property type="match status" value="1"/>
</dbReference>
<evidence type="ECO:0000259" key="8">
    <source>
        <dbReference type="Pfam" id="PF07685"/>
    </source>
</evidence>
<dbReference type="SUPFAM" id="SSF52317">
    <property type="entry name" value="Class I glutamine amidotransferase-like"/>
    <property type="match status" value="1"/>
</dbReference>
<dbReference type="InterPro" id="IPR033949">
    <property type="entry name" value="CobQ_GATase1"/>
</dbReference>
<comment type="pathway">
    <text evidence="1 4">Cofactor biosynthesis; adenosylcobalamin biosynthesis.</text>
</comment>
<dbReference type="EMBL" id="AOSV01000012">
    <property type="protein sequence ID" value="EMG37856.1"/>
    <property type="molecule type" value="Genomic_DNA"/>
</dbReference>
<comment type="caution">
    <text evidence="9">The sequence shown here is derived from an EMBL/GenBank/DDBJ whole genome shotgun (WGS) entry which is preliminary data.</text>
</comment>
<dbReference type="Pfam" id="PF07685">
    <property type="entry name" value="GATase_3"/>
    <property type="match status" value="1"/>
</dbReference>
<keyword evidence="3 4" id="KW-0315">Glutamine amidotransferase</keyword>
<dbReference type="Gene3D" id="3.90.1150.10">
    <property type="entry name" value="Aspartate Aminotransferase, domain 1"/>
    <property type="match status" value="1"/>
</dbReference>
<dbReference type="InterPro" id="IPR004839">
    <property type="entry name" value="Aminotransferase_I/II_large"/>
</dbReference>
<dbReference type="GO" id="GO:0009236">
    <property type="term" value="P:cobalamin biosynthetic process"/>
    <property type="evidence" value="ECO:0007669"/>
    <property type="project" value="UniProtKB-UniRule"/>
</dbReference>
<feature type="domain" description="Aminotransferase class I/classII large" evidence="6">
    <location>
        <begin position="53"/>
        <end position="385"/>
    </location>
</feature>
<feature type="active site" description="Nucleophile" evidence="4">
    <location>
        <position position="732"/>
    </location>
</feature>
<keyword evidence="9" id="KW-0436">Ligase</keyword>
<dbReference type="RefSeq" id="WP_005985187.1">
    <property type="nucleotide sequence ID" value="NZ_AOSV01000012.1"/>
</dbReference>
<evidence type="ECO:0000256" key="4">
    <source>
        <dbReference type="HAMAP-Rule" id="MF_00028"/>
    </source>
</evidence>
<dbReference type="InterPro" id="IPR004838">
    <property type="entry name" value="NHTrfase_class1_PyrdxlP-BS"/>
</dbReference>
<evidence type="ECO:0000256" key="2">
    <source>
        <dbReference type="ARBA" id="ARBA00022573"/>
    </source>
</evidence>
<dbReference type="HAMAP" id="MF_00028">
    <property type="entry name" value="CobQ"/>
    <property type="match status" value="1"/>
</dbReference>
<dbReference type="InterPro" id="IPR015421">
    <property type="entry name" value="PyrdxlP-dep_Trfase_major"/>
</dbReference>
<feature type="active site" evidence="4">
    <location>
        <position position="832"/>
    </location>
</feature>
<feature type="domain" description="CobB/CobQ-like glutamine amidotransferase" evidence="8">
    <location>
        <begin position="654"/>
        <end position="838"/>
    </location>
</feature>
<dbReference type="NCBIfam" id="TIGR00313">
    <property type="entry name" value="cobQ"/>
    <property type="match status" value="1"/>
</dbReference>
<dbReference type="PROSITE" id="PS51274">
    <property type="entry name" value="GATASE_COBBQ"/>
    <property type="match status" value="1"/>
</dbReference>
<evidence type="ECO:0000313" key="10">
    <source>
        <dbReference type="Proteomes" id="UP000011922"/>
    </source>
</evidence>
<gene>
    <name evidence="4" type="primary">cobQ</name>
    <name evidence="9" type="ORF">PCS_01249</name>
</gene>
<accession>M5Q1T6</accession>
<dbReference type="InterPro" id="IPR047045">
    <property type="entry name" value="CobQ_N"/>
</dbReference>
<dbReference type="InterPro" id="IPR015422">
    <property type="entry name" value="PyrdxlP-dep_Trfase_small"/>
</dbReference>
<name>M5Q1T6_DESAF</name>
<dbReference type="InterPro" id="IPR015424">
    <property type="entry name" value="PyrdxlP-dep_Trfase"/>
</dbReference>
<dbReference type="PANTHER" id="PTHR21343">
    <property type="entry name" value="DETHIOBIOTIN SYNTHETASE"/>
    <property type="match status" value="1"/>
</dbReference>
<evidence type="ECO:0000259" key="6">
    <source>
        <dbReference type="Pfam" id="PF00155"/>
    </source>
</evidence>
<dbReference type="InterPro" id="IPR027417">
    <property type="entry name" value="P-loop_NTPase"/>
</dbReference>
<dbReference type="GO" id="GO:0016874">
    <property type="term" value="F:ligase activity"/>
    <property type="evidence" value="ECO:0007669"/>
    <property type="project" value="UniProtKB-KW"/>
</dbReference>
<evidence type="ECO:0000256" key="1">
    <source>
        <dbReference type="ARBA" id="ARBA00004953"/>
    </source>
</evidence>
<organism evidence="9 10">
    <name type="scientific">Desulfocurvibacter africanus PCS</name>
    <dbReference type="NCBI Taxonomy" id="1262666"/>
    <lineage>
        <taxon>Bacteria</taxon>
        <taxon>Pseudomonadati</taxon>
        <taxon>Thermodesulfobacteriota</taxon>
        <taxon>Desulfovibrionia</taxon>
        <taxon>Desulfovibrionales</taxon>
        <taxon>Desulfovibrionaceae</taxon>
        <taxon>Desulfocurvibacter</taxon>
    </lineage>
</organism>
<keyword evidence="2 4" id="KW-0169">Cobalamin biosynthesis</keyword>
<reference evidence="9 10" key="1">
    <citation type="journal article" date="2013" name="Genome Announc.">
        <title>Draft Genome Sequence for Desulfovibrio africanus Strain PCS.</title>
        <authorList>
            <person name="Brown S.D."/>
            <person name="Utturkar S.M."/>
            <person name="Arkin A.P."/>
            <person name="Deutschbauer A.M."/>
            <person name="Elias D.A."/>
            <person name="Hazen T.C."/>
            <person name="Chakraborty R."/>
        </authorList>
    </citation>
    <scope>NUCLEOTIDE SEQUENCE [LARGE SCALE GENOMIC DNA]</scope>
    <source>
        <strain evidence="9 10">PCS</strain>
    </source>
</reference>
<proteinExistence type="inferred from homology"/>
<dbReference type="PATRIC" id="fig|1262666.3.peg.1270"/>
<dbReference type="SUPFAM" id="SSF52540">
    <property type="entry name" value="P-loop containing nucleoside triphosphate hydrolases"/>
    <property type="match status" value="1"/>
</dbReference>
<dbReference type="Gene3D" id="3.40.50.880">
    <property type="match status" value="1"/>
</dbReference>
<sequence length="892" mass="95461">MFEGAPMLHGGNLRELARLAGCDQSEIIDFSASMNPLGPPPWLRGVISRHVEALVHYPDPDCSGLVEAACRRYGVRPEEVVCGNGTSDILAVLPRIVGLKRAIVPVPSYAEYERACRLEGLSVERLDLLAEEGFALPWKRLEAALATGPALVYLGQPNNPTGRTFQASILRELASRHTDSLFVVDEAFADFVAGLDRLTRNCHEHDNTEGVRGKSFPPAAGGTPSPHSGAPGSRPANVLTLLSLTKFHAMPGLRLGLALAESGLAAKLRERLPPWSVNSLALAVGTRALADEDYAQRSLKKTTSLRQTLFARLSSLPGLTVFPGEANFLLCRVDKPGLNAQDAFEHCLRSRVAIRRGHTFPSLDGRYFRVAVRSEEDNARLIQALAGFVGVNAARTKRRTPAIMVQGASSNAGKSLLVAALCRIFLQDGLSPAPFKAQNMSLNSFVTPAGCEIGRAQALQAQACRLPPDARMNPVLLKPCSDTGSQVIVMGKPVGNMRVAQYVAFKPQAWEAARQAYDALAAEAGIMVLEGAGSPAEVNLKHHDIVNMAMARHAGAAVLLVADIDRGGAYASLAGTMDCLEEWERGLVKGYVLNKFRGDASLLAPANDWLLESTGRSVLGVVPYIKDHGLPEEDSVSFKSGQCLRPPEGPRDLDIAVIDLPHVSNFTDLDALGLEPDVAVRLVRSVDELGRPDAIILPGSKNTPSDLAFLRANGLAEAVRALAGRSVIVGLCGGYQMLGTEVRDPLGLEREAGAVEEGLGLLPLRTELLANKILTQVSGTHVSSQQAVRGYEIHHGRTEAGDGGCVPAITATDGSVLGLGRGDGLVWGTYLHGVFDADGFRRAFLNDLRGRKGLPPLTSSVTRYDIEPALDRLAATVRASLDMQKIRELLDI</sequence>
<dbReference type="CDD" id="cd00609">
    <property type="entry name" value="AAT_like"/>
    <property type="match status" value="1"/>
</dbReference>
<dbReference type="SUPFAM" id="SSF53383">
    <property type="entry name" value="PLP-dependent transferases"/>
    <property type="match status" value="1"/>
</dbReference>
<dbReference type="GO" id="GO:0015420">
    <property type="term" value="F:ABC-type vitamin B12 transporter activity"/>
    <property type="evidence" value="ECO:0007669"/>
    <property type="project" value="UniProtKB-UniRule"/>
</dbReference>
<evidence type="ECO:0000256" key="3">
    <source>
        <dbReference type="ARBA" id="ARBA00022962"/>
    </source>
</evidence>
<dbReference type="InterPro" id="IPR029062">
    <property type="entry name" value="Class_I_gatase-like"/>
</dbReference>
<dbReference type="PROSITE" id="PS00105">
    <property type="entry name" value="AA_TRANSFER_CLASS_1"/>
    <property type="match status" value="1"/>
</dbReference>
<feature type="domain" description="CobQ/CobB/MinD/ParA nucleotide binding" evidence="7">
    <location>
        <begin position="403"/>
        <end position="627"/>
    </location>
</feature>
<dbReference type="Gene3D" id="3.40.50.300">
    <property type="entry name" value="P-loop containing nucleotide triphosphate hydrolases"/>
    <property type="match status" value="1"/>
</dbReference>
<dbReference type="Pfam" id="PF01656">
    <property type="entry name" value="CbiA"/>
    <property type="match status" value="1"/>
</dbReference>
<dbReference type="InterPro" id="IPR004459">
    <property type="entry name" value="CobQ_synth"/>
</dbReference>
<dbReference type="Gene3D" id="3.40.640.10">
    <property type="entry name" value="Type I PLP-dependent aspartate aminotransferase-like (Major domain)"/>
    <property type="match status" value="1"/>
</dbReference>
<protein>
    <recommendedName>
        <fullName evidence="4">Cobyric acid synthase</fullName>
    </recommendedName>
</protein>
<dbReference type="UniPathway" id="UPA00148"/>
<comment type="similarity">
    <text evidence="4">Belongs to the CobB/CobQ family. CobQ subfamily.</text>
</comment>